<evidence type="ECO:0000256" key="4">
    <source>
        <dbReference type="SAM" id="Phobius"/>
    </source>
</evidence>
<dbReference type="Proteomes" id="UP000229916">
    <property type="component" value="Unassembled WGS sequence"/>
</dbReference>
<dbReference type="GO" id="GO:0015833">
    <property type="term" value="P:peptide transport"/>
    <property type="evidence" value="ECO:0007669"/>
    <property type="project" value="TreeGrafter"/>
</dbReference>
<dbReference type="AlphaFoldDB" id="A0A2M7ANK3"/>
<feature type="domain" description="Solute-binding protein family 5" evidence="5">
    <location>
        <begin position="104"/>
        <end position="457"/>
    </location>
</feature>
<evidence type="ECO:0000313" key="7">
    <source>
        <dbReference type="Proteomes" id="UP000229916"/>
    </source>
</evidence>
<evidence type="ECO:0000256" key="3">
    <source>
        <dbReference type="ARBA" id="ARBA00022729"/>
    </source>
</evidence>
<reference evidence="7" key="1">
    <citation type="submission" date="2017-09" db="EMBL/GenBank/DDBJ databases">
        <title>Depth-based differentiation of microbial function through sediment-hosted aquifers and enrichment of novel symbionts in the deep terrestrial subsurface.</title>
        <authorList>
            <person name="Probst A.J."/>
            <person name="Ladd B."/>
            <person name="Jarett J.K."/>
            <person name="Geller-Mcgrath D.E."/>
            <person name="Sieber C.M.K."/>
            <person name="Emerson J.B."/>
            <person name="Anantharaman K."/>
            <person name="Thomas B.C."/>
            <person name="Malmstrom R."/>
            <person name="Stieglmeier M."/>
            <person name="Klingl A."/>
            <person name="Woyke T."/>
            <person name="Ryan C.M."/>
            <person name="Banfield J.F."/>
        </authorList>
    </citation>
    <scope>NUCLEOTIDE SEQUENCE [LARGE SCALE GENOMIC DNA]</scope>
</reference>
<evidence type="ECO:0000259" key="5">
    <source>
        <dbReference type="Pfam" id="PF00496"/>
    </source>
</evidence>
<feature type="transmembrane region" description="Helical" evidence="4">
    <location>
        <begin position="25"/>
        <end position="48"/>
    </location>
</feature>
<protein>
    <recommendedName>
        <fullName evidence="5">Solute-binding protein family 5 domain-containing protein</fullName>
    </recommendedName>
</protein>
<dbReference type="GO" id="GO:0042597">
    <property type="term" value="C:periplasmic space"/>
    <property type="evidence" value="ECO:0007669"/>
    <property type="project" value="UniProtKB-ARBA"/>
</dbReference>
<proteinExistence type="inferred from homology"/>
<dbReference type="Gene3D" id="3.10.105.10">
    <property type="entry name" value="Dipeptide-binding Protein, Domain 3"/>
    <property type="match status" value="1"/>
</dbReference>
<organism evidence="6 7">
    <name type="scientific">candidate division WWE3 bacterium CG06_land_8_20_14_3_00_42_16</name>
    <dbReference type="NCBI Taxonomy" id="1975083"/>
    <lineage>
        <taxon>Bacteria</taxon>
        <taxon>Katanobacteria</taxon>
    </lineage>
</organism>
<dbReference type="InterPro" id="IPR030678">
    <property type="entry name" value="Peptide/Ni-bd"/>
</dbReference>
<keyword evidence="4" id="KW-0472">Membrane</keyword>
<dbReference type="Gene3D" id="3.40.190.10">
    <property type="entry name" value="Periplasmic binding protein-like II"/>
    <property type="match status" value="1"/>
</dbReference>
<dbReference type="PANTHER" id="PTHR30290">
    <property type="entry name" value="PERIPLASMIC BINDING COMPONENT OF ABC TRANSPORTER"/>
    <property type="match status" value="1"/>
</dbReference>
<keyword evidence="4" id="KW-1133">Transmembrane helix</keyword>
<dbReference type="GO" id="GO:0043190">
    <property type="term" value="C:ATP-binding cassette (ABC) transporter complex"/>
    <property type="evidence" value="ECO:0007669"/>
    <property type="project" value="InterPro"/>
</dbReference>
<dbReference type="CDD" id="cd08513">
    <property type="entry name" value="PBP2_thermophilic_Hb8_like"/>
    <property type="match status" value="1"/>
</dbReference>
<keyword evidence="3" id="KW-0732">Signal</keyword>
<evidence type="ECO:0000256" key="2">
    <source>
        <dbReference type="ARBA" id="ARBA00022448"/>
    </source>
</evidence>
<dbReference type="Gene3D" id="3.90.76.10">
    <property type="entry name" value="Dipeptide-binding Protein, Domain 1"/>
    <property type="match status" value="1"/>
</dbReference>
<keyword evidence="4" id="KW-0812">Transmembrane</keyword>
<gene>
    <name evidence="6" type="ORF">COS81_01920</name>
</gene>
<evidence type="ECO:0000313" key="6">
    <source>
        <dbReference type="EMBL" id="PIU68977.1"/>
    </source>
</evidence>
<dbReference type="PANTHER" id="PTHR30290:SF9">
    <property type="entry name" value="OLIGOPEPTIDE-BINDING PROTEIN APPA"/>
    <property type="match status" value="1"/>
</dbReference>
<dbReference type="Pfam" id="PF00496">
    <property type="entry name" value="SBP_bac_5"/>
    <property type="match status" value="1"/>
</dbReference>
<comment type="caution">
    <text evidence="6">The sequence shown here is derived from an EMBL/GenBank/DDBJ whole genome shotgun (WGS) entry which is preliminary data.</text>
</comment>
<dbReference type="GO" id="GO:1904680">
    <property type="term" value="F:peptide transmembrane transporter activity"/>
    <property type="evidence" value="ECO:0007669"/>
    <property type="project" value="TreeGrafter"/>
</dbReference>
<sequence length="555" mass="64478">MNQRRLKLSFSSVSLRFSPYIKEGVRIPFILLSLIFILVVIFVLIFNLSGSMPLFLQRKIFREGIVGQPQNLNPLFSSDNEIDQTISNLIFRGLTKFKPDGQWQDDLAETIDVSEDGLTYTIQIKDNIYWHDGQKLTVEDVIFTYQKIQMPDYLGFWREAFKEVSFEKIDDYHLKITLSQQLSSFPQNLTVGILPRHLLANLNIKQLENASFSLSPTGEGEFAFSQKKFQNNQKDKISLLVLKRQNGDGNINRLEFYFYPDKEALINAYKAGEIDAFRVPDEEDLEFLKDWDNFNLYQIPMLLRFYGLFFNTISEKPINKAEVRQALAYGLNKEEFVQDVFRTPPPTLFGSINSQSWAFSSEGAIVRFDSEKARQILQEAQAENLDLTLTIPDFPLAEKIGDNLKKQWEKIGVTLQIKMVSLDDFEHEVLKDRNFEVLFYGQEISSDPDQYPLWHSTRKDYPGLNLSQIQSKRIDKALEEGRQLADLSERKDKYADFQKQFQIEMPAILLYHPLYAYIVQKRVTGINFDELGIPADRFDTIDSWNIGESLKIKIF</sequence>
<name>A0A2M7ANK3_UNCKA</name>
<keyword evidence="2" id="KW-0813">Transport</keyword>
<dbReference type="SUPFAM" id="SSF53850">
    <property type="entry name" value="Periplasmic binding protein-like II"/>
    <property type="match status" value="1"/>
</dbReference>
<dbReference type="EMBL" id="PEWD01000038">
    <property type="protein sequence ID" value="PIU68977.1"/>
    <property type="molecule type" value="Genomic_DNA"/>
</dbReference>
<comment type="similarity">
    <text evidence="1">Belongs to the bacterial solute-binding protein 5 family.</text>
</comment>
<accession>A0A2M7ANK3</accession>
<dbReference type="PIRSF" id="PIRSF002741">
    <property type="entry name" value="MppA"/>
    <property type="match status" value="1"/>
</dbReference>
<evidence type="ECO:0000256" key="1">
    <source>
        <dbReference type="ARBA" id="ARBA00005695"/>
    </source>
</evidence>
<dbReference type="InterPro" id="IPR000914">
    <property type="entry name" value="SBP_5_dom"/>
</dbReference>
<dbReference type="InterPro" id="IPR039424">
    <property type="entry name" value="SBP_5"/>
</dbReference>